<reference evidence="2" key="1">
    <citation type="submission" date="2023-03" db="EMBL/GenBank/DDBJ databases">
        <title>Massive genome expansion in bonnet fungi (Mycena s.s.) driven by repeated elements and novel gene families across ecological guilds.</title>
        <authorList>
            <consortium name="Lawrence Berkeley National Laboratory"/>
            <person name="Harder C.B."/>
            <person name="Miyauchi S."/>
            <person name="Viragh M."/>
            <person name="Kuo A."/>
            <person name="Thoen E."/>
            <person name="Andreopoulos B."/>
            <person name="Lu D."/>
            <person name="Skrede I."/>
            <person name="Drula E."/>
            <person name="Henrissat B."/>
            <person name="Morin E."/>
            <person name="Kohler A."/>
            <person name="Barry K."/>
            <person name="LaButti K."/>
            <person name="Morin E."/>
            <person name="Salamov A."/>
            <person name="Lipzen A."/>
            <person name="Mereny Z."/>
            <person name="Hegedus B."/>
            <person name="Baldrian P."/>
            <person name="Stursova M."/>
            <person name="Weitz H."/>
            <person name="Taylor A."/>
            <person name="Grigoriev I.V."/>
            <person name="Nagy L.G."/>
            <person name="Martin F."/>
            <person name="Kauserud H."/>
        </authorList>
    </citation>
    <scope>NUCLEOTIDE SEQUENCE</scope>
    <source>
        <strain evidence="2">CBHHK002</strain>
    </source>
</reference>
<organism evidence="2 3">
    <name type="scientific">Mycena albidolilacea</name>
    <dbReference type="NCBI Taxonomy" id="1033008"/>
    <lineage>
        <taxon>Eukaryota</taxon>
        <taxon>Fungi</taxon>
        <taxon>Dikarya</taxon>
        <taxon>Basidiomycota</taxon>
        <taxon>Agaricomycotina</taxon>
        <taxon>Agaricomycetes</taxon>
        <taxon>Agaricomycetidae</taxon>
        <taxon>Agaricales</taxon>
        <taxon>Marasmiineae</taxon>
        <taxon>Mycenaceae</taxon>
        <taxon>Mycena</taxon>
    </lineage>
</organism>
<comment type="caution">
    <text evidence="2">The sequence shown here is derived from an EMBL/GenBank/DDBJ whole genome shotgun (WGS) entry which is preliminary data.</text>
</comment>
<dbReference type="AlphaFoldDB" id="A0AAD7F0B0"/>
<keyword evidence="3" id="KW-1185">Reference proteome</keyword>
<evidence type="ECO:0000256" key="1">
    <source>
        <dbReference type="SAM" id="Phobius"/>
    </source>
</evidence>
<sequence>MLLLPVGKLYIVSQACEAMCYGCFLCIFIVSVYTHLKVSRRTTHTNILFTVAFVMFIVATSHFVITLYRIVYLLDNDTKEDGSQKSLGNATSWQAIARDIIYMTQCILGDSVAIYRCWILWDRDFRVVILPLCLLSASIVSGTIVCERLSTLTSYTGIFDPSVRDWIATFHAVALGQNTITTGLMAFRLWLVDRRSKAYNVGRSLFFATMLLLVESAALYFALQIVILVAFLSKSNLQIIILGSIPPVVGITFTLLTIRAAFLSKSRAEGSAESQTIGSIQMRDLGINIQISEEVVVKADSNDSPV</sequence>
<proteinExistence type="predicted"/>
<keyword evidence="1" id="KW-1133">Transmembrane helix</keyword>
<feature type="transmembrane region" description="Helical" evidence="1">
    <location>
        <begin position="128"/>
        <end position="146"/>
    </location>
</feature>
<evidence type="ECO:0000313" key="3">
    <source>
        <dbReference type="Proteomes" id="UP001218218"/>
    </source>
</evidence>
<dbReference type="EMBL" id="JARIHO010000007">
    <property type="protein sequence ID" value="KAJ7358452.1"/>
    <property type="molecule type" value="Genomic_DNA"/>
</dbReference>
<feature type="transmembrane region" description="Helical" evidence="1">
    <location>
        <begin position="237"/>
        <end position="258"/>
    </location>
</feature>
<keyword evidence="1" id="KW-0472">Membrane</keyword>
<gene>
    <name evidence="2" type="ORF">DFH08DRAFT_1043514</name>
</gene>
<feature type="transmembrane region" description="Helical" evidence="1">
    <location>
        <begin position="100"/>
        <end position="121"/>
    </location>
</feature>
<dbReference type="Proteomes" id="UP001218218">
    <property type="component" value="Unassembled WGS sequence"/>
</dbReference>
<protein>
    <submittedName>
        <fullName evidence="2">Uncharacterized protein</fullName>
    </submittedName>
</protein>
<feature type="transmembrane region" description="Helical" evidence="1">
    <location>
        <begin position="204"/>
        <end position="231"/>
    </location>
</feature>
<feature type="transmembrane region" description="Helical" evidence="1">
    <location>
        <begin position="166"/>
        <end position="192"/>
    </location>
</feature>
<name>A0AAD7F0B0_9AGAR</name>
<keyword evidence="1" id="KW-0812">Transmembrane</keyword>
<feature type="transmembrane region" description="Helical" evidence="1">
    <location>
        <begin position="12"/>
        <end position="36"/>
    </location>
</feature>
<evidence type="ECO:0000313" key="2">
    <source>
        <dbReference type="EMBL" id="KAJ7358452.1"/>
    </source>
</evidence>
<feature type="transmembrane region" description="Helical" evidence="1">
    <location>
        <begin position="48"/>
        <end position="71"/>
    </location>
</feature>
<accession>A0AAD7F0B0</accession>